<keyword evidence="2" id="KW-1185">Reference proteome</keyword>
<reference evidence="1 2" key="1">
    <citation type="submission" date="2023-10" db="EMBL/GenBank/DDBJ databases">
        <title>Paenibacillus strain PFR10 Genome sequencing and assembly.</title>
        <authorList>
            <person name="Kim I."/>
        </authorList>
    </citation>
    <scope>NUCLEOTIDE SEQUENCE [LARGE SCALE GENOMIC DNA]</scope>
    <source>
        <strain evidence="1 2">PFR10</strain>
    </source>
</reference>
<dbReference type="Pfam" id="PF15580">
    <property type="entry name" value="Imm53"/>
    <property type="match status" value="1"/>
</dbReference>
<dbReference type="EMBL" id="JAWCUD010000031">
    <property type="protein sequence ID" value="MDU0206500.1"/>
    <property type="molecule type" value="Genomic_DNA"/>
</dbReference>
<dbReference type="RefSeq" id="WP_315956293.1">
    <property type="nucleotide sequence ID" value="NZ_JAWCUD010000031.1"/>
</dbReference>
<accession>A0ABU3RQE8</accession>
<organism evidence="1 2">
    <name type="scientific">Paenibacillus violae</name>
    <dbReference type="NCBI Taxonomy" id="3077234"/>
    <lineage>
        <taxon>Bacteria</taxon>
        <taxon>Bacillati</taxon>
        <taxon>Bacillota</taxon>
        <taxon>Bacilli</taxon>
        <taxon>Bacillales</taxon>
        <taxon>Paenibacillaceae</taxon>
        <taxon>Paenibacillus</taxon>
    </lineage>
</organism>
<dbReference type="Proteomes" id="UP001260980">
    <property type="component" value="Unassembled WGS sequence"/>
</dbReference>
<name>A0ABU3RQE8_9BACL</name>
<evidence type="ECO:0000313" key="1">
    <source>
        <dbReference type="EMBL" id="MDU0206500.1"/>
    </source>
</evidence>
<evidence type="ECO:0000313" key="2">
    <source>
        <dbReference type="Proteomes" id="UP001260980"/>
    </source>
</evidence>
<protein>
    <submittedName>
        <fullName evidence="1">Immunity 53 family protein</fullName>
    </submittedName>
</protein>
<sequence>MDIIQWLEEWYLSQCDGDWEHGYGIKIETLDNPGWGVEINLMDTYLENKDFTSVQVERNDDDWLFCKVENNTFTASGGPKNLHEILVKFKEWSTI</sequence>
<gene>
    <name evidence="1" type="ORF">RQP52_36300</name>
</gene>
<proteinExistence type="predicted"/>
<comment type="caution">
    <text evidence="1">The sequence shown here is derived from an EMBL/GenBank/DDBJ whole genome shotgun (WGS) entry which is preliminary data.</text>
</comment>
<dbReference type="InterPro" id="IPR028228">
    <property type="entry name" value="Imm53"/>
</dbReference>